<proteinExistence type="predicted"/>
<evidence type="ECO:0000256" key="8">
    <source>
        <dbReference type="SAM" id="MobiDB-lite"/>
    </source>
</evidence>
<evidence type="ECO:0000256" key="7">
    <source>
        <dbReference type="PROSITE-ProRule" id="PRU00176"/>
    </source>
</evidence>
<dbReference type="AlphaFoldDB" id="A0A2T2ZTU4"/>
<dbReference type="InterPro" id="IPR000504">
    <property type="entry name" value="RRM_dom"/>
</dbReference>
<comment type="subunit">
    <text evidence="6">Interacts with csx1.</text>
</comment>
<keyword evidence="12" id="KW-1185">Reference proteome</keyword>
<dbReference type="EMBL" id="KZ678705">
    <property type="protein sequence ID" value="PSR76480.1"/>
    <property type="molecule type" value="Genomic_DNA"/>
</dbReference>
<feature type="compositionally biased region" description="Polar residues" evidence="8">
    <location>
        <begin position="648"/>
        <end position="671"/>
    </location>
</feature>
<evidence type="ECO:0000256" key="4">
    <source>
        <dbReference type="ARBA" id="ARBA00022884"/>
    </source>
</evidence>
<feature type="region of interest" description="Disordered" evidence="8">
    <location>
        <begin position="569"/>
        <end position="671"/>
    </location>
</feature>
<evidence type="ECO:0000256" key="5">
    <source>
        <dbReference type="ARBA" id="ARBA00055199"/>
    </source>
</evidence>
<evidence type="ECO:0000256" key="2">
    <source>
        <dbReference type="ARBA" id="ARBA00022490"/>
    </source>
</evidence>
<feature type="compositionally biased region" description="Basic and acidic residues" evidence="8">
    <location>
        <begin position="291"/>
        <end position="310"/>
    </location>
</feature>
<dbReference type="STRING" id="2025994.A0A2T2ZTU4"/>
<feature type="region of interest" description="Disordered" evidence="8">
    <location>
        <begin position="502"/>
        <end position="554"/>
    </location>
</feature>
<evidence type="ECO:0000259" key="9">
    <source>
        <dbReference type="PROSITE" id="PS50102"/>
    </source>
</evidence>
<reference evidence="11 12" key="1">
    <citation type="journal article" date="2018" name="Mycol. Prog.">
        <title>Coniella lustricola, a new species from submerged detritus.</title>
        <authorList>
            <person name="Raudabaugh D.B."/>
            <person name="Iturriaga T."/>
            <person name="Carver A."/>
            <person name="Mondo S."/>
            <person name="Pangilinan J."/>
            <person name="Lipzen A."/>
            <person name="He G."/>
            <person name="Amirebrahimi M."/>
            <person name="Grigoriev I.V."/>
            <person name="Miller A.N."/>
        </authorList>
    </citation>
    <scope>NUCLEOTIDE SEQUENCE [LARGE SCALE GENOMIC DNA]</scope>
    <source>
        <strain evidence="11 12">B22-T-1</strain>
    </source>
</reference>
<dbReference type="OrthoDB" id="434258at2759"/>
<feature type="domain" description="RRM" evidence="9">
    <location>
        <begin position="207"/>
        <end position="285"/>
    </location>
</feature>
<keyword evidence="3" id="KW-0597">Phosphoprotein</keyword>
<evidence type="ECO:0000313" key="12">
    <source>
        <dbReference type="Proteomes" id="UP000241462"/>
    </source>
</evidence>
<accession>A0A2T2ZTU4</accession>
<dbReference type="SUPFAM" id="SSF82708">
    <property type="entry name" value="R3H domain"/>
    <property type="match status" value="1"/>
</dbReference>
<comment type="function">
    <text evidence="5">Regulates global gene expression after oxidative stress. Interacts and stabilizes mRNAs and may regulate their transition between different cytoplasmic components after oxidative stress.</text>
</comment>
<dbReference type="SUPFAM" id="SSF54928">
    <property type="entry name" value="RNA-binding domain, RBD"/>
    <property type="match status" value="1"/>
</dbReference>
<protein>
    <recommendedName>
        <fullName evidence="13">R3H domain protein</fullName>
    </recommendedName>
</protein>
<dbReference type="InParanoid" id="A0A2T2ZTU4"/>
<dbReference type="Gene3D" id="3.30.70.330">
    <property type="match status" value="1"/>
</dbReference>
<dbReference type="GO" id="GO:0071014">
    <property type="term" value="C:post-mRNA release spliceosomal complex"/>
    <property type="evidence" value="ECO:0007669"/>
    <property type="project" value="UniProtKB-ARBA"/>
</dbReference>
<evidence type="ECO:0000256" key="1">
    <source>
        <dbReference type="ARBA" id="ARBA00004496"/>
    </source>
</evidence>
<dbReference type="InterPro" id="IPR034186">
    <property type="entry name" value="PIN4-like_RRM"/>
</dbReference>
<evidence type="ECO:0000256" key="6">
    <source>
        <dbReference type="ARBA" id="ARBA00062407"/>
    </source>
</evidence>
<feature type="region of interest" description="Disordered" evidence="8">
    <location>
        <begin position="291"/>
        <end position="346"/>
    </location>
</feature>
<evidence type="ECO:0000259" key="10">
    <source>
        <dbReference type="PROSITE" id="PS51061"/>
    </source>
</evidence>
<evidence type="ECO:0000313" key="11">
    <source>
        <dbReference type="EMBL" id="PSR76480.1"/>
    </source>
</evidence>
<dbReference type="GO" id="GO:0003723">
    <property type="term" value="F:RNA binding"/>
    <property type="evidence" value="ECO:0007669"/>
    <property type="project" value="UniProtKB-UniRule"/>
</dbReference>
<feature type="domain" description="R3H" evidence="10">
    <location>
        <begin position="343"/>
        <end position="411"/>
    </location>
</feature>
<dbReference type="FunFam" id="3.30.70.330:FF:000183">
    <property type="entry name" value="R3H domain containing protein"/>
    <property type="match status" value="1"/>
</dbReference>
<name>A0A2T2ZTU4_9PEZI</name>
<dbReference type="GO" id="GO:0005737">
    <property type="term" value="C:cytoplasm"/>
    <property type="evidence" value="ECO:0007669"/>
    <property type="project" value="UniProtKB-SubCell"/>
</dbReference>
<dbReference type="PROSITE" id="PS51061">
    <property type="entry name" value="R3H"/>
    <property type="match status" value="1"/>
</dbReference>
<gene>
    <name evidence="11" type="ORF">BD289DRAFT_486826</name>
</gene>
<dbReference type="PROSITE" id="PS50102">
    <property type="entry name" value="RRM"/>
    <property type="match status" value="1"/>
</dbReference>
<dbReference type="Pfam" id="PF01424">
    <property type="entry name" value="R3H"/>
    <property type="match status" value="1"/>
</dbReference>
<evidence type="ECO:0000256" key="3">
    <source>
        <dbReference type="ARBA" id="ARBA00022553"/>
    </source>
</evidence>
<dbReference type="Proteomes" id="UP000241462">
    <property type="component" value="Unassembled WGS sequence"/>
</dbReference>
<feature type="region of interest" description="Disordered" evidence="8">
    <location>
        <begin position="453"/>
        <end position="478"/>
    </location>
</feature>
<feature type="compositionally biased region" description="Polar residues" evidence="8">
    <location>
        <begin position="314"/>
        <end position="336"/>
    </location>
</feature>
<dbReference type="InterPro" id="IPR001374">
    <property type="entry name" value="R3H_dom"/>
</dbReference>
<keyword evidence="4 7" id="KW-0694">RNA-binding</keyword>
<dbReference type="Gene3D" id="3.30.1370.50">
    <property type="entry name" value="R3H-like domain"/>
    <property type="match status" value="1"/>
</dbReference>
<feature type="compositionally biased region" description="Polar residues" evidence="8">
    <location>
        <begin position="23"/>
        <end position="37"/>
    </location>
</feature>
<feature type="region of interest" description="Disordered" evidence="8">
    <location>
        <begin position="1"/>
        <end position="65"/>
    </location>
</feature>
<keyword evidence="2" id="KW-0963">Cytoplasm</keyword>
<evidence type="ECO:0008006" key="13">
    <source>
        <dbReference type="Google" id="ProtNLM"/>
    </source>
</evidence>
<dbReference type="InterPro" id="IPR036867">
    <property type="entry name" value="R3H_dom_sf"/>
</dbReference>
<sequence length="671" mass="73562">MSHSQQADSFAAYGAYNGGMGNRSPTSTRNGYSTVPSSMGVGRQSNRQQQQQQQQPQQLDAVSQQAQSMYPMRDAYGILDTISRAAPGTVTGMPGEYMNGNQTSWNYNGGSATISGPVPDLRSARAMNRRPGIPDYWMQQQQQPDPATQPAIGLQNQQPGQPMYASQPIPNIPYGHMVNSLDQLRVQQTMFQDARSQHDKKDDLIPTAIVIKNIPFNVRKEVLQAIMMEMNLPQPYAFNYHFDNGVFRGLAFANFSSADETRQVIERMNQLDVHGRKLRVEYKKMLPEHERERIEREKRQKRGQLEEQHRPLTLQHQGSLQSLIAQSAEATPSRTSPAKEMPDLNDERTLEIYIQLRKYKEEHAVREYLPFEASNSPEERRLIHVLAHNLGLHHESFGSNENRCTIVWKEGMAPPGVAINQTHTPVSAVEQLQYPGSNNKSLARAATIDFGEQRTSSSNGYGTIGRHGNPALELPDGSPDGINGASNLRTIRSMAELGRPVLQARTPSPREAGYPTNSLRLSDMGLSSRPDLSSVFAGMSNTPTTPGGSSLNHRASDLSLAGVTNNLSSLSVADGPYETSRPRENPGAIGSQRPGVNGLSARNAPERQPRGPESGWETSGGFGGRRGQGHAQRGSGSSNLTSSESYSDLLTGSRADSSENFNGSGGSLYSH</sequence>
<dbReference type="SMART" id="SM00393">
    <property type="entry name" value="R3H"/>
    <property type="match status" value="1"/>
</dbReference>
<feature type="region of interest" description="Disordered" evidence="8">
    <location>
        <begin position="139"/>
        <end position="161"/>
    </location>
</feature>
<dbReference type="InterPro" id="IPR012677">
    <property type="entry name" value="Nucleotide-bd_a/b_plait_sf"/>
</dbReference>
<feature type="compositionally biased region" description="Low complexity" evidence="8">
    <location>
        <begin position="44"/>
        <end position="65"/>
    </location>
</feature>
<dbReference type="InterPro" id="IPR035979">
    <property type="entry name" value="RBD_domain_sf"/>
</dbReference>
<comment type="subcellular location">
    <subcellularLocation>
        <location evidence="1">Cytoplasm</location>
    </subcellularLocation>
</comment>
<feature type="compositionally biased region" description="Low complexity" evidence="8">
    <location>
        <begin position="629"/>
        <end position="647"/>
    </location>
</feature>
<dbReference type="SMART" id="SM00360">
    <property type="entry name" value="RRM"/>
    <property type="match status" value="1"/>
</dbReference>
<organism evidence="11 12">
    <name type="scientific">Coniella lustricola</name>
    <dbReference type="NCBI Taxonomy" id="2025994"/>
    <lineage>
        <taxon>Eukaryota</taxon>
        <taxon>Fungi</taxon>
        <taxon>Dikarya</taxon>
        <taxon>Ascomycota</taxon>
        <taxon>Pezizomycotina</taxon>
        <taxon>Sordariomycetes</taxon>
        <taxon>Sordariomycetidae</taxon>
        <taxon>Diaporthales</taxon>
        <taxon>Schizoparmaceae</taxon>
        <taxon>Coniella</taxon>
    </lineage>
</organism>
<feature type="compositionally biased region" description="Polar residues" evidence="8">
    <location>
        <begin position="539"/>
        <end position="553"/>
    </location>
</feature>
<dbReference type="CDD" id="cd12253">
    <property type="entry name" value="RRM_PIN4_like"/>
    <property type="match status" value="1"/>
</dbReference>